<reference evidence="2 3" key="1">
    <citation type="journal article" date="2019" name="Int. J. Syst. Evol. Microbiol.">
        <title>The Global Catalogue of Microorganisms (GCM) 10K type strain sequencing project: providing services to taxonomists for standard genome sequencing and annotation.</title>
        <authorList>
            <consortium name="The Broad Institute Genomics Platform"/>
            <consortium name="The Broad Institute Genome Sequencing Center for Infectious Disease"/>
            <person name="Wu L."/>
            <person name="Ma J."/>
        </authorList>
    </citation>
    <scope>NUCLEOTIDE SEQUENCE [LARGE SCALE GENOMIC DNA]</scope>
    <source>
        <strain evidence="2 3">JCM 11756</strain>
    </source>
</reference>
<comment type="caution">
    <text evidence="2">The sequence shown here is derived from an EMBL/GenBank/DDBJ whole genome shotgun (WGS) entry which is preliminary data.</text>
</comment>
<dbReference type="Proteomes" id="UP001500973">
    <property type="component" value="Unassembled WGS sequence"/>
</dbReference>
<proteinExistence type="predicted"/>
<dbReference type="Pfam" id="PF04765">
    <property type="entry name" value="TOD1_MUCI70"/>
    <property type="match status" value="1"/>
</dbReference>
<sequence length="217" mass="24221">MPADVAILTAVYDGYDTVKPVLPQTGASVEWILVTDTPPDDPRGWTVVHEPRPELPPVRAAKAPKLEPWKYTDAPASVWVDASYRIVSPTLAVDLVEHADPIAQWVHPWRDCLYDEAVEVGRAGQDPDGIAVWQADRYRAAKHPEHWGLWASGVIARRHTPAVKRMGALWAKEIADGSSRDQVSEPFVLRKTRLRPAALPGTHLANRWLRYEGSGRH</sequence>
<evidence type="ECO:0000259" key="1">
    <source>
        <dbReference type="Pfam" id="PF04765"/>
    </source>
</evidence>
<dbReference type="InterPro" id="IPR048354">
    <property type="entry name" value="TOD1_MUCI70_glycTrfase_dom"/>
</dbReference>
<evidence type="ECO:0000313" key="3">
    <source>
        <dbReference type="Proteomes" id="UP001500973"/>
    </source>
</evidence>
<accession>A0ABN1Z5E0</accession>
<feature type="domain" description="TOD1/MUCI70 glycosyltransferase-like" evidence="1">
    <location>
        <begin position="60"/>
        <end position="193"/>
    </location>
</feature>
<organism evidence="2 3">
    <name type="scientific">Streptomyces thermospinosisporus</name>
    <dbReference type="NCBI Taxonomy" id="161482"/>
    <lineage>
        <taxon>Bacteria</taxon>
        <taxon>Bacillati</taxon>
        <taxon>Actinomycetota</taxon>
        <taxon>Actinomycetes</taxon>
        <taxon>Kitasatosporales</taxon>
        <taxon>Streptomycetaceae</taxon>
        <taxon>Streptomyces</taxon>
    </lineage>
</organism>
<dbReference type="RefSeq" id="WP_344015556.1">
    <property type="nucleotide sequence ID" value="NZ_BAAAIZ010000090.1"/>
</dbReference>
<dbReference type="EMBL" id="BAAAIZ010000090">
    <property type="protein sequence ID" value="GAA1431843.1"/>
    <property type="molecule type" value="Genomic_DNA"/>
</dbReference>
<evidence type="ECO:0000313" key="2">
    <source>
        <dbReference type="EMBL" id="GAA1431843.1"/>
    </source>
</evidence>
<name>A0ABN1Z5E0_9ACTN</name>
<protein>
    <recommendedName>
        <fullName evidence="1">TOD1/MUCI70 glycosyltransferase-like domain-containing protein</fullName>
    </recommendedName>
</protein>
<gene>
    <name evidence="2" type="ORF">GCM10009601_51700</name>
</gene>
<keyword evidence="3" id="KW-1185">Reference proteome</keyword>